<comment type="subcellular location">
    <subcellularLocation>
        <location evidence="2">Cytoplasm</location>
    </subcellularLocation>
    <subcellularLocation>
        <location evidence="1">Nucleus</location>
    </subcellularLocation>
</comment>
<dbReference type="STRING" id="121224.E0W2X8"/>
<dbReference type="RefSeq" id="XP_002432722.1">
    <property type="nucleotide sequence ID" value="XM_002432677.1"/>
</dbReference>
<dbReference type="Proteomes" id="UP000009046">
    <property type="component" value="Unassembled WGS sequence"/>
</dbReference>
<dbReference type="OrthoDB" id="166907at2759"/>
<evidence type="ECO:0000313" key="10">
    <source>
        <dbReference type="EnsemblMetazoa" id="PHUM599040-PA"/>
    </source>
</evidence>
<dbReference type="InParanoid" id="E0W2X8"/>
<name>E0W2X8_PEDHC</name>
<accession>E0W2X8</accession>
<evidence type="ECO:0000256" key="4">
    <source>
        <dbReference type="ARBA" id="ARBA00009567"/>
    </source>
</evidence>
<reference evidence="9" key="1">
    <citation type="submission" date="2007-04" db="EMBL/GenBank/DDBJ databases">
        <title>Annotation of Pediculus humanus corporis strain USDA.</title>
        <authorList>
            <person name="Kirkness E."/>
            <person name="Hannick L."/>
            <person name="Hass B."/>
            <person name="Bruggner R."/>
            <person name="Lawson D."/>
            <person name="Bidwell S."/>
            <person name="Joardar V."/>
            <person name="Caler E."/>
            <person name="Walenz B."/>
            <person name="Inman J."/>
            <person name="Schobel S."/>
            <person name="Galinsky K."/>
            <person name="Amedeo P."/>
            <person name="Strausberg R."/>
        </authorList>
    </citation>
    <scope>NUCLEOTIDE SEQUENCE</scope>
    <source>
        <strain evidence="9">USDA</strain>
    </source>
</reference>
<dbReference type="GO" id="GO:0000049">
    <property type="term" value="F:tRNA binding"/>
    <property type="evidence" value="ECO:0007669"/>
    <property type="project" value="TreeGrafter"/>
</dbReference>
<dbReference type="PANTHER" id="PTHR15641:SF1">
    <property type="entry name" value="ELONGATOR COMPLEX PROTEIN 5"/>
    <property type="match status" value="1"/>
</dbReference>
<dbReference type="GO" id="GO:0005634">
    <property type="term" value="C:nucleus"/>
    <property type="evidence" value="ECO:0007669"/>
    <property type="project" value="UniProtKB-SubCell"/>
</dbReference>
<evidence type="ECO:0000256" key="8">
    <source>
        <dbReference type="ARBA" id="ARBA00023242"/>
    </source>
</evidence>
<dbReference type="GeneID" id="8236863"/>
<reference evidence="9" key="2">
    <citation type="submission" date="2007-04" db="EMBL/GenBank/DDBJ databases">
        <title>The genome of the human body louse.</title>
        <authorList>
            <consortium name="The Human Body Louse Genome Consortium"/>
            <person name="Kirkness E."/>
            <person name="Walenz B."/>
            <person name="Hass B."/>
            <person name="Bruggner R."/>
            <person name="Strausberg R."/>
        </authorList>
    </citation>
    <scope>NUCLEOTIDE SEQUENCE</scope>
    <source>
        <strain evidence="9">USDA</strain>
    </source>
</reference>
<organism>
    <name type="scientific">Pediculus humanus subsp. corporis</name>
    <name type="common">Body louse</name>
    <dbReference type="NCBI Taxonomy" id="121224"/>
    <lineage>
        <taxon>Eukaryota</taxon>
        <taxon>Metazoa</taxon>
        <taxon>Ecdysozoa</taxon>
        <taxon>Arthropoda</taxon>
        <taxon>Hexapoda</taxon>
        <taxon>Insecta</taxon>
        <taxon>Pterygota</taxon>
        <taxon>Neoptera</taxon>
        <taxon>Paraneoptera</taxon>
        <taxon>Psocodea</taxon>
        <taxon>Troctomorpha</taxon>
        <taxon>Phthiraptera</taxon>
        <taxon>Anoplura</taxon>
        <taxon>Pediculidae</taxon>
        <taxon>Pediculus</taxon>
    </lineage>
</organism>
<dbReference type="GO" id="GO:0033588">
    <property type="term" value="C:elongator holoenzyme complex"/>
    <property type="evidence" value="ECO:0007669"/>
    <property type="project" value="InterPro"/>
</dbReference>
<dbReference type="HOGENOM" id="CLU_1103896_0_0_1"/>
<evidence type="ECO:0000256" key="5">
    <source>
        <dbReference type="ARBA" id="ARBA00020264"/>
    </source>
</evidence>
<dbReference type="EMBL" id="AAZO01007306">
    <property type="status" value="NOT_ANNOTATED_CDS"/>
    <property type="molecule type" value="Genomic_DNA"/>
</dbReference>
<dbReference type="UniPathway" id="UPA00988"/>
<dbReference type="CTD" id="8236863"/>
<dbReference type="KEGG" id="phu:Phum_PHUM599040"/>
<evidence type="ECO:0000313" key="11">
    <source>
        <dbReference type="Proteomes" id="UP000009046"/>
    </source>
</evidence>
<dbReference type="GO" id="GO:0005829">
    <property type="term" value="C:cytosol"/>
    <property type="evidence" value="ECO:0007669"/>
    <property type="project" value="TreeGrafter"/>
</dbReference>
<evidence type="ECO:0000256" key="1">
    <source>
        <dbReference type="ARBA" id="ARBA00004123"/>
    </source>
</evidence>
<gene>
    <name evidence="10" type="primary">8236863</name>
    <name evidence="9" type="ORF">Phum_PHUM599040</name>
</gene>
<sequence>MLRSIVDNKLLSNFLILQECSCKDLFIGLLKSNSENLSSTNTYLLCFEYPPEFYTNSLEKTAKIVTYDFFSDPCGWNEKLNLDVNNILSDKTNLSEKLVFVDSLNHLIERLGFYNTYRLIKNLKTFVKSLVCLVHNDLLDSNELEKFEMLSMIQIKLQTNNNFNAINKNNCKVIEIKSKKPNGKINSQLAEFYVDDNFTIHHQIHSNKQTSSNKSVENDFEGLTTFKLGLKMSENEKKAKEQLILPYLRYFS</sequence>
<comment type="similarity">
    <text evidence="4">Belongs to the ELP5 family.</text>
</comment>
<evidence type="ECO:0000256" key="2">
    <source>
        <dbReference type="ARBA" id="ARBA00004496"/>
    </source>
</evidence>
<dbReference type="PANTHER" id="PTHR15641">
    <property type="entry name" value="ELONGATOR COMPLEX PROTEIN 5"/>
    <property type="match status" value="1"/>
</dbReference>
<dbReference type="eggNOG" id="ENOG502QQ2R">
    <property type="taxonomic scope" value="Eukaryota"/>
</dbReference>
<dbReference type="VEuPathDB" id="VectorBase:PHUM599040"/>
<comment type="pathway">
    <text evidence="3">tRNA modification; 5-methoxycarbonylmethyl-2-thiouridine-tRNA biosynthesis.</text>
</comment>
<evidence type="ECO:0000256" key="6">
    <source>
        <dbReference type="ARBA" id="ARBA00022490"/>
    </source>
</evidence>
<dbReference type="EnsemblMetazoa" id="PHUM599040-RA">
    <property type="protein sequence ID" value="PHUM599040-PA"/>
    <property type="gene ID" value="PHUM599040"/>
</dbReference>
<evidence type="ECO:0000256" key="7">
    <source>
        <dbReference type="ARBA" id="ARBA00022694"/>
    </source>
</evidence>
<proteinExistence type="inferred from homology"/>
<keyword evidence="7" id="KW-0819">tRNA processing</keyword>
<keyword evidence="6" id="KW-0963">Cytoplasm</keyword>
<dbReference type="Pfam" id="PF10483">
    <property type="entry name" value="Elong_Iki1"/>
    <property type="match status" value="1"/>
</dbReference>
<evidence type="ECO:0000313" key="9">
    <source>
        <dbReference type="EMBL" id="EEB19984.1"/>
    </source>
</evidence>
<protein>
    <recommendedName>
        <fullName evidence="5">Elongator complex protein 5</fullName>
    </recommendedName>
</protein>
<dbReference type="GO" id="GO:0002098">
    <property type="term" value="P:tRNA wobble uridine modification"/>
    <property type="evidence" value="ECO:0007669"/>
    <property type="project" value="InterPro"/>
</dbReference>
<dbReference type="EMBL" id="DS235881">
    <property type="protein sequence ID" value="EEB19984.1"/>
    <property type="molecule type" value="Genomic_DNA"/>
</dbReference>
<keyword evidence="11" id="KW-1185">Reference proteome</keyword>
<evidence type="ECO:0000256" key="3">
    <source>
        <dbReference type="ARBA" id="ARBA00005043"/>
    </source>
</evidence>
<dbReference type="AlphaFoldDB" id="E0W2X8"/>
<keyword evidence="8" id="KW-0539">Nucleus</keyword>
<reference evidence="10" key="3">
    <citation type="submission" date="2020-05" db="UniProtKB">
        <authorList>
            <consortium name="EnsemblMetazoa"/>
        </authorList>
    </citation>
    <scope>IDENTIFICATION</scope>
    <source>
        <strain evidence="10">USDA</strain>
    </source>
</reference>
<dbReference type="InterPro" id="IPR019519">
    <property type="entry name" value="Elp5"/>
</dbReference>